<organism evidence="3 4">
    <name type="scientific">Corynespora cassiicola Philippines</name>
    <dbReference type="NCBI Taxonomy" id="1448308"/>
    <lineage>
        <taxon>Eukaryota</taxon>
        <taxon>Fungi</taxon>
        <taxon>Dikarya</taxon>
        <taxon>Ascomycota</taxon>
        <taxon>Pezizomycotina</taxon>
        <taxon>Dothideomycetes</taxon>
        <taxon>Pleosporomycetidae</taxon>
        <taxon>Pleosporales</taxon>
        <taxon>Corynesporascaceae</taxon>
        <taxon>Corynespora</taxon>
    </lineage>
</organism>
<feature type="compositionally biased region" description="Basic and acidic residues" evidence="1">
    <location>
        <begin position="1556"/>
        <end position="1566"/>
    </location>
</feature>
<dbReference type="GO" id="GO:0005524">
    <property type="term" value="F:ATP binding"/>
    <property type="evidence" value="ECO:0007669"/>
    <property type="project" value="InterPro"/>
</dbReference>
<evidence type="ECO:0000256" key="1">
    <source>
        <dbReference type="SAM" id="MobiDB-lite"/>
    </source>
</evidence>
<feature type="region of interest" description="Disordered" evidence="1">
    <location>
        <begin position="252"/>
        <end position="293"/>
    </location>
</feature>
<dbReference type="SMART" id="SM00355">
    <property type="entry name" value="ZnF_C2H2"/>
    <property type="match status" value="2"/>
</dbReference>
<dbReference type="CDD" id="cd00180">
    <property type="entry name" value="PKc"/>
    <property type="match status" value="1"/>
</dbReference>
<feature type="compositionally biased region" description="Low complexity" evidence="1">
    <location>
        <begin position="255"/>
        <end position="269"/>
    </location>
</feature>
<dbReference type="OrthoDB" id="4062651at2759"/>
<dbReference type="EMBL" id="KZ678135">
    <property type="protein sequence ID" value="PSN67256.1"/>
    <property type="molecule type" value="Genomic_DNA"/>
</dbReference>
<dbReference type="InterPro" id="IPR010730">
    <property type="entry name" value="HET"/>
</dbReference>
<dbReference type="GO" id="GO:0004672">
    <property type="term" value="F:protein kinase activity"/>
    <property type="evidence" value="ECO:0007669"/>
    <property type="project" value="InterPro"/>
</dbReference>
<dbReference type="Gene3D" id="3.30.200.20">
    <property type="entry name" value="Phosphorylase Kinase, domain 1"/>
    <property type="match status" value="1"/>
</dbReference>
<gene>
    <name evidence="3" type="ORF">BS50DRAFT_387183</name>
</gene>
<evidence type="ECO:0000259" key="2">
    <source>
        <dbReference type="PROSITE" id="PS50011"/>
    </source>
</evidence>
<dbReference type="Pfam" id="PF00069">
    <property type="entry name" value="Pkinase"/>
    <property type="match status" value="1"/>
</dbReference>
<feature type="region of interest" description="Disordered" evidence="1">
    <location>
        <begin position="727"/>
        <end position="749"/>
    </location>
</feature>
<dbReference type="InterPro" id="IPR008271">
    <property type="entry name" value="Ser/Thr_kinase_AS"/>
</dbReference>
<feature type="region of interest" description="Disordered" evidence="1">
    <location>
        <begin position="425"/>
        <end position="486"/>
    </location>
</feature>
<feature type="region of interest" description="Disordered" evidence="1">
    <location>
        <begin position="1339"/>
        <end position="1377"/>
    </location>
</feature>
<name>A0A2T2NPS3_CORCC</name>
<accession>A0A2T2NPS3</accession>
<dbReference type="Pfam" id="PF06985">
    <property type="entry name" value="HET"/>
    <property type="match status" value="1"/>
</dbReference>
<dbReference type="SMART" id="SM00220">
    <property type="entry name" value="S_TKc"/>
    <property type="match status" value="1"/>
</dbReference>
<feature type="compositionally biased region" description="Gly residues" evidence="1">
    <location>
        <begin position="457"/>
        <end position="474"/>
    </location>
</feature>
<feature type="compositionally biased region" description="Low complexity" evidence="1">
    <location>
        <begin position="475"/>
        <end position="486"/>
    </location>
</feature>
<feature type="compositionally biased region" description="Low complexity" evidence="1">
    <location>
        <begin position="739"/>
        <end position="749"/>
    </location>
</feature>
<dbReference type="Gene3D" id="1.10.510.10">
    <property type="entry name" value="Transferase(Phosphotransferase) domain 1"/>
    <property type="match status" value="1"/>
</dbReference>
<dbReference type="InterPro" id="IPR013087">
    <property type="entry name" value="Znf_C2H2_type"/>
</dbReference>
<proteinExistence type="predicted"/>
<evidence type="ECO:0000313" key="4">
    <source>
        <dbReference type="Proteomes" id="UP000240883"/>
    </source>
</evidence>
<feature type="region of interest" description="Disordered" evidence="1">
    <location>
        <begin position="1554"/>
        <end position="1577"/>
    </location>
</feature>
<feature type="region of interest" description="Disordered" evidence="1">
    <location>
        <begin position="597"/>
        <end position="632"/>
    </location>
</feature>
<feature type="domain" description="Protein kinase" evidence="2">
    <location>
        <begin position="849"/>
        <end position="1125"/>
    </location>
</feature>
<reference evidence="3 4" key="1">
    <citation type="journal article" date="2018" name="Front. Microbiol.">
        <title>Genome-Wide Analysis of Corynespora cassiicola Leaf Fall Disease Putative Effectors.</title>
        <authorList>
            <person name="Lopez D."/>
            <person name="Ribeiro S."/>
            <person name="Label P."/>
            <person name="Fumanal B."/>
            <person name="Venisse J.S."/>
            <person name="Kohler A."/>
            <person name="de Oliveira R.R."/>
            <person name="Labutti K."/>
            <person name="Lipzen A."/>
            <person name="Lail K."/>
            <person name="Bauer D."/>
            <person name="Ohm R.A."/>
            <person name="Barry K.W."/>
            <person name="Spatafora J."/>
            <person name="Grigoriev I.V."/>
            <person name="Martin F.M."/>
            <person name="Pujade-Renaud V."/>
        </authorList>
    </citation>
    <scope>NUCLEOTIDE SEQUENCE [LARGE SCALE GENOMIC DNA]</scope>
    <source>
        <strain evidence="3 4">Philippines</strain>
    </source>
</reference>
<dbReference type="PROSITE" id="PS50011">
    <property type="entry name" value="PROTEIN_KINASE_DOM"/>
    <property type="match status" value="1"/>
</dbReference>
<dbReference type="Proteomes" id="UP000240883">
    <property type="component" value="Unassembled WGS sequence"/>
</dbReference>
<dbReference type="SUPFAM" id="SSF56112">
    <property type="entry name" value="Protein kinase-like (PK-like)"/>
    <property type="match status" value="1"/>
</dbReference>
<protein>
    <recommendedName>
        <fullName evidence="2">Protein kinase domain-containing protein</fullName>
    </recommendedName>
</protein>
<feature type="compositionally biased region" description="Acidic residues" evidence="1">
    <location>
        <begin position="425"/>
        <end position="436"/>
    </location>
</feature>
<evidence type="ECO:0000313" key="3">
    <source>
        <dbReference type="EMBL" id="PSN67256.1"/>
    </source>
</evidence>
<feature type="compositionally biased region" description="Polar residues" evidence="1">
    <location>
        <begin position="509"/>
        <end position="522"/>
    </location>
</feature>
<dbReference type="PANTHER" id="PTHR33112">
    <property type="entry name" value="DOMAIN PROTEIN, PUTATIVE-RELATED"/>
    <property type="match status" value="1"/>
</dbReference>
<feature type="compositionally biased region" description="Polar residues" evidence="1">
    <location>
        <begin position="270"/>
        <end position="280"/>
    </location>
</feature>
<dbReference type="PANTHER" id="PTHR33112:SF10">
    <property type="entry name" value="TOL"/>
    <property type="match status" value="1"/>
</dbReference>
<keyword evidence="4" id="KW-1185">Reference proteome</keyword>
<dbReference type="PROSITE" id="PS00108">
    <property type="entry name" value="PROTEIN_KINASE_ST"/>
    <property type="match status" value="1"/>
</dbReference>
<sequence length="1632" mass="179539">MAQGADFDFSTIDFGAAAFDMPQFTKPSEDNTSQPFWDEGIDTATTGAFGQQSYDSMAPSMFATSQEQSFDMQQTLTMDNTMMASQWHNQLVPTADNLLDASLSAFPPTPSQSFDSLYQPTMSSALGKRPLELDIQDFPQPKRHENYSLSPFTSSASATGSSWALETQPTPAPSASTSCEMIGLSDEAADVCATWFSKYAVLPSDRHIESLSQLTGESPVAIRNWFSQLMRQGMAGHDSAYKSQTGICQGDQAWTEQQPTSEPTTEQTPCNHDTTTSQPTLRGGKKGCVPTENPELLRRDSNKIYQCTRKCGKRYGRKCDWKRNEEEGYPSKSWICNLCKTQGVEKVKPCFRKYHFSQHFRNIHPGLNCADYEEESIVHTDTAFPRKCGFCPYRFTSRQERIDHIADHFKKGKCMLDWNDDDDDNNDSDNMDDDDDDHRPDSGGFDGQSFFQPPPGNQGGSGSKYNGGGSGGSSSGSSNGGDQQSSSGFFQFQLQQLEREAHGSGAQCGESNGQTSPPSSDSRVPGPLCTSSASSSALSFSCRGPDCEQQSAFERIDTPEKCPTDAQGYIANADLHGRNNAPAGDDSHSVAGNVVARPLSESRDITRDSPSVSSAYDSDEHATKDAPNSPQDQLIHQLNTDKACIVANGEVLSPTPDLLPKPSSTLDVVNAQSLEPESGAKDLVQQSGEDTQQANVDLFKQRLLSVFKDSELAVQLADVCAELVTSGKNDQRWHKRSSQQDQANDQASNTVKARVEVNHGYGPLTNPDSVKSLLELAQVLPETFDRSVQVPNACQVEHVDIKPVVIEMTKPVDRHAEEVKPSTFGPFTPSRLKTQDTISHADVSSAQSFLSVKLLGTGGFSTVDEVVHRETKLRVSRKTLKNRDQSAIDELKKEVGVLQKLRHPHIIRFLGAYSKGDKMSILLSPVAEMTLAVWLDKNTLQRPAGIRQTIVTMLGCLASSVRYLHEQRPVVKHMDIKPQNILIVQGNNEYPHVVLSDFGISSSDDAAQHGESKPLTRQYCAPEVLNKISREQAADIWSLGCVFAEMASVAFNGDNPRWLDFRRTFSSRKDKYYWQDVPGLHAWLLEFVDEAKTTTEVKVVNTVKSMLSSEPAERPNAALLTMTFTPAPCCISWPKDDAAFPGPHAEMTEVEMFANGVGTDPLAHLHVRNVVKRGNRTFDQGKNWLEECVHDHEACVWQVTEPKSLPTRLIEVLPEGIGCPVIRIVDSSAIASGSSQSRYAALSHTWSQSRLHLTSKNLHSLQTKGVREEVLPQAVKDAVSATRGMGLRYMWADSLCILQDSEDDKQRECEAMASVYRNADVCLVAQQAIAGDVPTTSVAKDRRHGKHPCGSDSSLQCAEPHAKDNLPSTRPCVSEPTTDLSPIHALTRAVDLAPVPTAPTSILDTTIDFTVPAFGWNTSAWSFQERLLSRRFLRLGEEQLYWECNTLKASETFPRGLPSLLWEKVHTRSVSVKVELTSANSDCLKPCADPITHPEASRLRDCQWIKKEAAPNSERATQMGLDLSTSRPQLQDEGHFRLSSSLKVASLLANATPVTRQDEDAHRAADDSGTSLIDDPRSQHIERDTMRAIKMEDVNADVDVVMHDADLSEGNGKQMLLAAEGSYVDYGGDVKF</sequence>
<dbReference type="STRING" id="1448308.A0A2T2NPS3"/>
<feature type="region of interest" description="Disordered" evidence="1">
    <location>
        <begin position="500"/>
        <end position="530"/>
    </location>
</feature>
<dbReference type="InterPro" id="IPR011009">
    <property type="entry name" value="Kinase-like_dom_sf"/>
</dbReference>
<dbReference type="InterPro" id="IPR000719">
    <property type="entry name" value="Prot_kinase_dom"/>
</dbReference>